<organism evidence="7 8">
    <name type="scientific">Kuraishia capsulata CBS 1993</name>
    <dbReference type="NCBI Taxonomy" id="1382522"/>
    <lineage>
        <taxon>Eukaryota</taxon>
        <taxon>Fungi</taxon>
        <taxon>Dikarya</taxon>
        <taxon>Ascomycota</taxon>
        <taxon>Saccharomycotina</taxon>
        <taxon>Pichiomycetes</taxon>
        <taxon>Pichiales</taxon>
        <taxon>Pichiaceae</taxon>
        <taxon>Kuraishia</taxon>
    </lineage>
</organism>
<keyword evidence="8" id="KW-1185">Reference proteome</keyword>
<sequence>MLTRFSDTPIKLEQSLPVVSLELPSSTTTVIRKSSLGYQSLLRSKEEDSSENLLIRFESGLTSYGKILDIKSECIFQQLSLRVLRDQKTIVFTPLALSNNFGYKYQTLSFKFPGKIQNRCVTISESFEAKDLTVTVDVLLTNNVLVTLLLRPQFFIQDEFDVTTSSFYQWCGYSQPYSFDLRPPLFSYSSSSQTVVFVLKDGGILRLDRDDALSTTQLVQPFSDTSYLKALKSKWFGKSTISLPENVDPSHTAIENVSTASQISCLVHDDFMITLSIDKILRVWSLHSNSVLIEKSLNDELSQDLWGLHLNVSPSDLVTLLPNAEDGYNIALYLPLAQQGLFKVYSLNLQRDNLTSRVVGAEVGPLLMDTNLESANLTSSDTWLFHSSQVVKTSLSGQKLRVFVAWVFNNSRLIQVFDVNLKVSSILSYEVASNDNIEDLLDTHESFETEEAIDSFYSRKLRVKFDQNILTTVIPVFEQRHNLDLLENGQTSVELSSSSDSLSISLIRLIKRSVVKDQNALYLSNLKSQWRRFYSICTELSKKTQQVVVFSMNTGGKFGLLMKSQDYSVIKSAMCFEIMKYSNKIVLRDLPGGVTSQAVEEMVRLLHAFGSSFSSDTLKAVKLGLMNDYTSEASTSWEERMNSIFESSMSAHVTQEVGNALLEGLGKVDNVLQVIEYITTAPQVHLGGFRPIKNTPIGEYGISTLVASVETQIELQSELIFQLLLIVLSVDVNDAMVKIYSKLLKFYAKCHLALATLRLGFKENGELEEDDVLKPSQLMFTAIIKRLNDDGVLVTSSKMNKVTEYFVDFVIYQEEYAFAAVSWLLKANQAGVILNDFVQFLPKESPVSALLEGLIYMEVGEGTKAFEVLRKNSSSIAKYSTTILETRSLEPIQNLSKFKLLGVGSETLYFINLANLFDENGLTNIALKLSLSSITCPHTDDELIKYGHNQQWQFFKLSLKTTEFQMAYHAILNINRKYRSECLQMFILKLFETDQANLLTSFSNADDIDTVHKIIYDLAESSPVLESLKYYKVCYSWRVNYGDYRGACESLYRFISRIQDRRSNAVSTQKLSKNNIILAELYLIIMNLLCTLSEEDDRWILSFALKAGEPNRLKSLAELKTEYKAVLRSMKEVLP</sequence>
<reference evidence="7" key="2">
    <citation type="submission" date="2014-02" db="EMBL/GenBank/DDBJ databases">
        <title>Complete DNA sequence of /Kuraishia capsulata/ illustrates novel genomic features among budding yeasts (/Saccharomycotina/).</title>
        <authorList>
            <person name="Morales L."/>
            <person name="Noel B."/>
            <person name="Porcel B."/>
            <person name="Marcet-Houben M."/>
            <person name="Hullo M-F."/>
            <person name="Sacerdot C."/>
            <person name="Tekaia F."/>
            <person name="Leh-Louis V."/>
            <person name="Despons L."/>
            <person name="Khanna V."/>
            <person name="Aury J-M."/>
            <person name="Barbe V."/>
            <person name="Couloux A."/>
            <person name="Labadie K."/>
            <person name="Pelletier E."/>
            <person name="Souciet J-L."/>
            <person name="Boekhout T."/>
            <person name="Gabaldon T."/>
            <person name="Wincker P."/>
            <person name="Dujon B."/>
        </authorList>
    </citation>
    <scope>NUCLEOTIDE SEQUENCE</scope>
    <source>
        <strain evidence="7">CBS 1993</strain>
    </source>
</reference>
<feature type="domain" description="Nucleoporin NUP120 helical" evidence="5">
    <location>
        <begin position="604"/>
        <end position="755"/>
    </location>
</feature>
<dbReference type="InterPro" id="IPR021717">
    <property type="entry name" value="Nucleoporin_Nup160"/>
</dbReference>
<evidence type="ECO:0000259" key="5">
    <source>
        <dbReference type="Pfam" id="PF22114"/>
    </source>
</evidence>
<keyword evidence="3" id="KW-0539">Nucleus</keyword>
<dbReference type="InterPro" id="IPR059141">
    <property type="entry name" value="Beta-prop_Nup120_160"/>
</dbReference>
<dbReference type="GO" id="GO:0005643">
    <property type="term" value="C:nuclear pore"/>
    <property type="evidence" value="ECO:0007669"/>
    <property type="project" value="UniProtKB-ARBA"/>
</dbReference>
<evidence type="ECO:0000256" key="2">
    <source>
        <dbReference type="ARBA" id="ARBA00022448"/>
    </source>
</evidence>
<dbReference type="HOGENOM" id="CLU_281335_0_0_1"/>
<dbReference type="Pfam" id="PF23354">
    <property type="entry name" value="TPR_NUP160_120_M"/>
    <property type="match status" value="1"/>
</dbReference>
<dbReference type="Pfam" id="PF22114">
    <property type="entry name" value="NUP120_helical_2"/>
    <property type="match status" value="1"/>
</dbReference>
<accession>W6MH31</accession>
<feature type="domain" description="Nucleoporin Nup120/160 beta-propeller" evidence="4">
    <location>
        <begin position="82"/>
        <end position="572"/>
    </location>
</feature>
<dbReference type="STRING" id="1382522.W6MH31"/>
<dbReference type="GeneID" id="34518351"/>
<dbReference type="AlphaFoldDB" id="W6MH31"/>
<dbReference type="Pfam" id="PF11715">
    <property type="entry name" value="Beta-prop_Nup120_160"/>
    <property type="match status" value="1"/>
</dbReference>
<evidence type="ECO:0000259" key="4">
    <source>
        <dbReference type="Pfam" id="PF11715"/>
    </source>
</evidence>
<evidence type="ECO:0000256" key="1">
    <source>
        <dbReference type="ARBA" id="ARBA00004123"/>
    </source>
</evidence>
<feature type="domain" description="NUP160 middle TPR" evidence="6">
    <location>
        <begin position="818"/>
        <end position="1064"/>
    </location>
</feature>
<dbReference type="Proteomes" id="UP000019384">
    <property type="component" value="Unassembled WGS sequence"/>
</dbReference>
<evidence type="ECO:0000313" key="8">
    <source>
        <dbReference type="Proteomes" id="UP000019384"/>
    </source>
</evidence>
<keyword evidence="2" id="KW-0813">Transport</keyword>
<protein>
    <submittedName>
        <fullName evidence="7">Uncharacterized protein</fullName>
    </submittedName>
</protein>
<dbReference type="PANTHER" id="PTHR21286">
    <property type="entry name" value="NUCLEAR PORE COMPLEX PROTEIN NUP160"/>
    <property type="match status" value="1"/>
</dbReference>
<dbReference type="RefSeq" id="XP_022456963.1">
    <property type="nucleotide sequence ID" value="XM_022605501.1"/>
</dbReference>
<evidence type="ECO:0000313" key="7">
    <source>
        <dbReference type="EMBL" id="CDK24948.1"/>
    </source>
</evidence>
<dbReference type="GO" id="GO:0017056">
    <property type="term" value="F:structural constituent of nuclear pore"/>
    <property type="evidence" value="ECO:0007669"/>
    <property type="project" value="TreeGrafter"/>
</dbReference>
<comment type="subcellular location">
    <subcellularLocation>
        <location evidence="1">Nucleus</location>
    </subcellularLocation>
</comment>
<dbReference type="InterPro" id="IPR056535">
    <property type="entry name" value="TPR_NUP160_M"/>
</dbReference>
<name>W6MH31_9ASCO</name>
<gene>
    <name evidence="7" type="ORF">KUCA_T00000915001</name>
</gene>
<dbReference type="PANTHER" id="PTHR21286:SF0">
    <property type="entry name" value="NUCLEAR PORE COMPLEX PROTEIN NUP160"/>
    <property type="match status" value="1"/>
</dbReference>
<dbReference type="OrthoDB" id="67716at2759"/>
<evidence type="ECO:0000259" key="6">
    <source>
        <dbReference type="Pfam" id="PF23354"/>
    </source>
</evidence>
<evidence type="ECO:0000256" key="3">
    <source>
        <dbReference type="ARBA" id="ARBA00023242"/>
    </source>
</evidence>
<dbReference type="InterPro" id="IPR055090">
    <property type="entry name" value="NUP120_helical_saccharomycetes"/>
</dbReference>
<reference evidence="7" key="1">
    <citation type="submission" date="2013-12" db="EMBL/GenBank/DDBJ databases">
        <authorList>
            <person name="Genoscope - CEA"/>
        </authorList>
    </citation>
    <scope>NUCLEOTIDE SEQUENCE</scope>
    <source>
        <strain evidence="7">CBS 1993</strain>
    </source>
</reference>
<dbReference type="EMBL" id="HG793125">
    <property type="protein sequence ID" value="CDK24948.1"/>
    <property type="molecule type" value="Genomic_DNA"/>
</dbReference>
<proteinExistence type="predicted"/>